<feature type="compositionally biased region" description="Gly residues" evidence="1">
    <location>
        <begin position="127"/>
        <end position="137"/>
    </location>
</feature>
<dbReference type="Pfam" id="PF07898">
    <property type="entry name" value="DUF1676"/>
    <property type="match status" value="1"/>
</dbReference>
<evidence type="ECO:0000256" key="2">
    <source>
        <dbReference type="SAM" id="Phobius"/>
    </source>
</evidence>
<feature type="chain" id="PRO_5028415115" evidence="3">
    <location>
        <begin position="19"/>
        <end position="285"/>
    </location>
</feature>
<evidence type="ECO:0000256" key="1">
    <source>
        <dbReference type="SAM" id="MobiDB-lite"/>
    </source>
</evidence>
<accession>A0A6P7FRC6</accession>
<dbReference type="InParanoid" id="A0A6P7FRC6"/>
<feature type="signal peptide" evidence="3">
    <location>
        <begin position="1"/>
        <end position="18"/>
    </location>
</feature>
<dbReference type="AlphaFoldDB" id="A0A6P7FRC6"/>
<protein>
    <submittedName>
        <fullName evidence="4">Uncharacterized protein LOC114330297</fullName>
    </submittedName>
</protein>
<keyword evidence="2" id="KW-0472">Membrane</keyword>
<keyword evidence="3" id="KW-0732">Signal</keyword>
<dbReference type="InterPro" id="IPR012464">
    <property type="entry name" value="DUF1676"/>
</dbReference>
<proteinExistence type="predicted"/>
<sequence>MWLKFLLLFVMWWSVNTAEQVNGTGELPLKDCLDSENIVPCLAEKAASTFEKSLNSNIHLLDGLELLRNDQKINPRRAKSLDGVQRLFTAVSDFIDTHSFSIDLTRGRALDDDDEEYETEEAKPKRGGGGGGGGGFGGGGGGGMFNRKALKKERKYYQYAFMVLLGIFGLTGPLFMKILGIIAAKSLLAAKAALIIVGGVALKKIFENSKHQPKVKVTTLPIHGHESEEDHDRFGYSFNHIPYGYGAYGNNPYHDPYSAHYPVSNSLSDNEQFAPVFYGSQKTKS</sequence>
<dbReference type="PANTHER" id="PTHR21879:SF1">
    <property type="entry name" value="FI01546P"/>
    <property type="match status" value="1"/>
</dbReference>
<dbReference type="OrthoDB" id="7303967at2759"/>
<keyword evidence="2" id="KW-0812">Transmembrane</keyword>
<feature type="region of interest" description="Disordered" evidence="1">
    <location>
        <begin position="112"/>
        <end position="137"/>
    </location>
</feature>
<dbReference type="GO" id="GO:0016020">
    <property type="term" value="C:membrane"/>
    <property type="evidence" value="ECO:0007669"/>
    <property type="project" value="TreeGrafter"/>
</dbReference>
<feature type="transmembrane region" description="Helical" evidence="2">
    <location>
        <begin position="188"/>
        <end position="206"/>
    </location>
</feature>
<dbReference type="PANTHER" id="PTHR21879">
    <property type="entry name" value="FI03362P-RELATED-RELATED"/>
    <property type="match status" value="1"/>
</dbReference>
<gene>
    <name evidence="4" type="primary">LOC114330297</name>
</gene>
<organism evidence="4">
    <name type="scientific">Diabrotica virgifera virgifera</name>
    <name type="common">western corn rootworm</name>
    <dbReference type="NCBI Taxonomy" id="50390"/>
    <lineage>
        <taxon>Eukaryota</taxon>
        <taxon>Metazoa</taxon>
        <taxon>Ecdysozoa</taxon>
        <taxon>Arthropoda</taxon>
        <taxon>Hexapoda</taxon>
        <taxon>Insecta</taxon>
        <taxon>Pterygota</taxon>
        <taxon>Neoptera</taxon>
        <taxon>Endopterygota</taxon>
        <taxon>Coleoptera</taxon>
        <taxon>Polyphaga</taxon>
        <taxon>Cucujiformia</taxon>
        <taxon>Chrysomeloidea</taxon>
        <taxon>Chrysomelidae</taxon>
        <taxon>Galerucinae</taxon>
        <taxon>Diabroticina</taxon>
        <taxon>Diabroticites</taxon>
        <taxon>Diabrotica</taxon>
    </lineage>
</organism>
<name>A0A6P7FRC6_DIAVI</name>
<feature type="transmembrane region" description="Helical" evidence="2">
    <location>
        <begin position="156"/>
        <end position="176"/>
    </location>
</feature>
<keyword evidence="2" id="KW-1133">Transmembrane helix</keyword>
<dbReference type="RefSeq" id="XP_028135425.1">
    <property type="nucleotide sequence ID" value="XM_028279624.1"/>
</dbReference>
<evidence type="ECO:0000256" key="3">
    <source>
        <dbReference type="SAM" id="SignalP"/>
    </source>
</evidence>
<evidence type="ECO:0000313" key="4">
    <source>
        <dbReference type="RefSeq" id="XP_028135425.1"/>
    </source>
</evidence>
<reference evidence="4" key="1">
    <citation type="submission" date="2025-08" db="UniProtKB">
        <authorList>
            <consortium name="RefSeq"/>
        </authorList>
    </citation>
    <scope>IDENTIFICATION</scope>
    <source>
        <tissue evidence="4">Whole insect</tissue>
    </source>
</reference>